<evidence type="ECO:0000313" key="9">
    <source>
        <dbReference type="Proteomes" id="UP000030765"/>
    </source>
</evidence>
<evidence type="ECO:0000256" key="1">
    <source>
        <dbReference type="ARBA" id="ARBA00009034"/>
    </source>
</evidence>
<dbReference type="Gene3D" id="1.10.100.10">
    <property type="entry name" value="Insulin-like"/>
    <property type="match status" value="2"/>
</dbReference>
<sequence length="325" mass="36528">MVLLSRNPFAIVFWLVLAFGGSNIALSKSICNGELNSVFKVICAESPTIHDDNRNEMGHAMSLLDGSSNRFKDVPERGIVERNRRGGDGMRSKHECCERPCTFTELQTYCDEVAPGLEGLSISKQLCGTELSSVFSVICVSFPNMHNGKRNMIGHVRQIPNNPLSKMVWSGPSNSEEPDMEWNVANDWFPRMDGERSSPDGSHREDSAVRAVAVRNRRGDGNRMSNKHECCERECNKTELLSYCDEVAPDMESLSVSRRLCGRELTSFFSVFCVTFPSMHNGKRNMIAHARQIPINNLFPKKIWNDQYYSEETDVVPVATGHDLV</sequence>
<accession>A0A084WI09</accession>
<dbReference type="InterPro" id="IPR022353">
    <property type="entry name" value="Insulin_CS"/>
</dbReference>
<dbReference type="VEuPathDB" id="VectorBase:ASIC017877"/>
<keyword evidence="4 6" id="KW-0732">Signal</keyword>
<comment type="similarity">
    <text evidence="1">Belongs to the insulin family.</text>
</comment>
<organism evidence="7">
    <name type="scientific">Anopheles sinensis</name>
    <name type="common">Mosquito</name>
    <dbReference type="NCBI Taxonomy" id="74873"/>
    <lineage>
        <taxon>Eukaryota</taxon>
        <taxon>Metazoa</taxon>
        <taxon>Ecdysozoa</taxon>
        <taxon>Arthropoda</taxon>
        <taxon>Hexapoda</taxon>
        <taxon>Insecta</taxon>
        <taxon>Pterygota</taxon>
        <taxon>Neoptera</taxon>
        <taxon>Endopterygota</taxon>
        <taxon>Diptera</taxon>
        <taxon>Nematocera</taxon>
        <taxon>Culicoidea</taxon>
        <taxon>Culicidae</taxon>
        <taxon>Anophelinae</taxon>
        <taxon>Anopheles</taxon>
    </lineage>
</organism>
<dbReference type="EMBL" id="ATLV01023900">
    <property type="status" value="NOT_ANNOTATED_CDS"/>
    <property type="molecule type" value="Genomic_DNA"/>
</dbReference>
<dbReference type="PROSITE" id="PS00262">
    <property type="entry name" value="INSULIN"/>
    <property type="match status" value="2"/>
</dbReference>
<evidence type="ECO:0000256" key="4">
    <source>
        <dbReference type="ARBA" id="ARBA00022729"/>
    </source>
</evidence>
<keyword evidence="5" id="KW-1015">Disulfide bond</keyword>
<dbReference type="PANTHER" id="PTHR13647:SF4">
    <property type="entry name" value="INSULIN-LIKE PEPTIDE 1-RELATED"/>
    <property type="match status" value="1"/>
</dbReference>
<evidence type="ECO:0000256" key="6">
    <source>
        <dbReference type="SAM" id="SignalP"/>
    </source>
</evidence>
<reference evidence="8" key="2">
    <citation type="submission" date="2020-05" db="UniProtKB">
        <authorList>
            <consortium name="EnsemblMetazoa"/>
        </authorList>
    </citation>
    <scope>IDENTIFICATION</scope>
</reference>
<keyword evidence="9" id="KW-1185">Reference proteome</keyword>
<evidence type="ECO:0000256" key="3">
    <source>
        <dbReference type="ARBA" id="ARBA00022685"/>
    </source>
</evidence>
<dbReference type="EMBL" id="KE525347">
    <property type="protein sequence ID" value="KFB49853.1"/>
    <property type="molecule type" value="Genomic_DNA"/>
</dbReference>
<reference evidence="7 9" key="1">
    <citation type="journal article" date="2014" name="BMC Genomics">
        <title>Genome sequence of Anopheles sinensis provides insight into genetics basis of mosquito competence for malaria parasites.</title>
        <authorList>
            <person name="Zhou D."/>
            <person name="Zhang D."/>
            <person name="Ding G."/>
            <person name="Shi L."/>
            <person name="Hou Q."/>
            <person name="Ye Y."/>
            <person name="Xu Y."/>
            <person name="Zhou H."/>
            <person name="Xiong C."/>
            <person name="Li S."/>
            <person name="Yu J."/>
            <person name="Hong S."/>
            <person name="Yu X."/>
            <person name="Zou P."/>
            <person name="Chen C."/>
            <person name="Chang X."/>
            <person name="Wang W."/>
            <person name="Lv Y."/>
            <person name="Sun Y."/>
            <person name="Ma L."/>
            <person name="Shen B."/>
            <person name="Zhu C."/>
        </authorList>
    </citation>
    <scope>NUCLEOTIDE SEQUENCE [LARGE SCALE GENOMIC DNA]</scope>
</reference>
<dbReference type="OrthoDB" id="6330326at2759"/>
<dbReference type="Proteomes" id="UP000030765">
    <property type="component" value="Unassembled WGS sequence"/>
</dbReference>
<feature type="chain" id="PRO_5010760009" evidence="6">
    <location>
        <begin position="28"/>
        <end position="325"/>
    </location>
</feature>
<evidence type="ECO:0000313" key="7">
    <source>
        <dbReference type="EMBL" id="KFB49853.1"/>
    </source>
</evidence>
<dbReference type="PANTHER" id="PTHR13647">
    <property type="entry name" value="INSULIN-LIKE PEPTIDE 2-RELATED"/>
    <property type="match status" value="1"/>
</dbReference>
<evidence type="ECO:0000256" key="2">
    <source>
        <dbReference type="ARBA" id="ARBA00011207"/>
    </source>
</evidence>
<keyword evidence="3" id="KW-0165">Cleavage on pair of basic residues</keyword>
<comment type="subunit">
    <text evidence="2">Heterodimer of a B chain and an A chain linked by two disulfide bonds.</text>
</comment>
<dbReference type="EnsemblMetazoa" id="ASIC017877-RA">
    <property type="protein sequence ID" value="ASIC017877-PA"/>
    <property type="gene ID" value="ASIC017877"/>
</dbReference>
<protein>
    <submittedName>
        <fullName evidence="7 8">Insulin-like peptide 4</fullName>
    </submittedName>
</protein>
<name>A0A084WI09_ANOSI</name>
<dbReference type="AlphaFoldDB" id="A0A084WI09"/>
<proteinExistence type="inferred from homology"/>
<evidence type="ECO:0000256" key="5">
    <source>
        <dbReference type="ARBA" id="ARBA00023157"/>
    </source>
</evidence>
<dbReference type="SUPFAM" id="SSF56994">
    <property type="entry name" value="Insulin-like"/>
    <property type="match status" value="2"/>
</dbReference>
<gene>
    <name evidence="7" type="ORF">ZHAS_00017877</name>
</gene>
<dbReference type="InterPro" id="IPR036438">
    <property type="entry name" value="Insulin-like_sf"/>
</dbReference>
<dbReference type="GO" id="GO:0005576">
    <property type="term" value="C:extracellular region"/>
    <property type="evidence" value="ECO:0007669"/>
    <property type="project" value="UniProtKB-ARBA"/>
</dbReference>
<feature type="signal peptide" evidence="6">
    <location>
        <begin position="1"/>
        <end position="27"/>
    </location>
</feature>
<evidence type="ECO:0000313" key="8">
    <source>
        <dbReference type="EnsemblMetazoa" id="ASIC017877-PA"/>
    </source>
</evidence>